<dbReference type="EC" id="1.3.8.5" evidence="11"/>
<evidence type="ECO:0000256" key="15">
    <source>
        <dbReference type="ARBA" id="ARBA00048235"/>
    </source>
</evidence>
<evidence type="ECO:0000256" key="2">
    <source>
        <dbReference type="ARBA" id="ARBA00005198"/>
    </source>
</evidence>
<keyword evidence="24" id="KW-1185">Reference proteome</keyword>
<evidence type="ECO:0000256" key="4">
    <source>
        <dbReference type="ARBA" id="ARBA00011881"/>
    </source>
</evidence>
<evidence type="ECO:0000313" key="23">
    <source>
        <dbReference type="EMBL" id="KAG8041029.1"/>
    </source>
</evidence>
<feature type="domain" description="Acyl-CoA oxidase/dehydrogenase middle" evidence="22">
    <location>
        <begin position="109"/>
        <end position="204"/>
    </location>
</feature>
<evidence type="ECO:0000256" key="17">
    <source>
        <dbReference type="ARBA" id="ARBA00048592"/>
    </source>
</evidence>
<evidence type="ECO:0000256" key="18">
    <source>
        <dbReference type="ARBA" id="ARBA00049096"/>
    </source>
</evidence>
<dbReference type="GO" id="GO:0006631">
    <property type="term" value="P:fatty acid metabolic process"/>
    <property type="evidence" value="ECO:0007669"/>
    <property type="project" value="UniProtKB-KW"/>
</dbReference>
<dbReference type="Proteomes" id="UP000729913">
    <property type="component" value="Unassembled WGS sequence"/>
</dbReference>
<dbReference type="FunFam" id="1.20.140.10:FF:000002">
    <property type="entry name" value="Acyl-CoA dehydrogenase short/branched chain"/>
    <property type="match status" value="1"/>
</dbReference>
<evidence type="ECO:0000256" key="8">
    <source>
        <dbReference type="ARBA" id="ARBA00023002"/>
    </source>
</evidence>
<evidence type="ECO:0000256" key="16">
    <source>
        <dbReference type="ARBA" id="ARBA00048307"/>
    </source>
</evidence>
<dbReference type="PIRSF" id="PIRSF016578">
    <property type="entry name" value="HsaA"/>
    <property type="match status" value="1"/>
</dbReference>
<dbReference type="FunFam" id="2.40.110.10:FF:000001">
    <property type="entry name" value="Acyl-CoA dehydrogenase, mitochondrial"/>
    <property type="match status" value="1"/>
</dbReference>
<evidence type="ECO:0000256" key="1">
    <source>
        <dbReference type="ARBA" id="ARBA00001974"/>
    </source>
</evidence>
<dbReference type="PANTHER" id="PTHR43884:SF1">
    <property type="entry name" value="SHORT_BRANCHED CHAIN SPECIFIC ACYL-COA DEHYDROGENASE, MITOCHONDRIAL"/>
    <property type="match status" value="1"/>
</dbReference>
<evidence type="ECO:0000256" key="14">
    <source>
        <dbReference type="ARBA" id="ARBA00042821"/>
    </source>
</evidence>
<evidence type="ECO:0000256" key="7">
    <source>
        <dbReference type="ARBA" id="ARBA00022832"/>
    </source>
</evidence>
<dbReference type="Pfam" id="PF02770">
    <property type="entry name" value="Acyl-CoA_dh_M"/>
    <property type="match status" value="1"/>
</dbReference>
<comment type="pathway">
    <text evidence="10">Amino-acid degradation; L-isoleucine degradation.</text>
</comment>
<comment type="catalytic activity">
    <reaction evidence="17">
        <text>(2R)-2-methylbutanoyl-CoA + oxidized [electron-transfer flavoprotein] + H(+) = ethylacryloyl-CoA + reduced [electron-transfer flavoprotein]</text>
        <dbReference type="Rhea" id="RHEA:65296"/>
        <dbReference type="Rhea" id="RHEA-COMP:10685"/>
        <dbReference type="Rhea" id="RHEA-COMP:10686"/>
        <dbReference type="ChEBI" id="CHEBI:15378"/>
        <dbReference type="ChEBI" id="CHEBI:57692"/>
        <dbReference type="ChEBI" id="CHEBI:58307"/>
        <dbReference type="ChEBI" id="CHEBI:156439"/>
        <dbReference type="ChEBI" id="CHEBI:156440"/>
    </reaction>
    <physiologicalReaction direction="left-to-right" evidence="17">
        <dbReference type="Rhea" id="RHEA:65297"/>
    </physiologicalReaction>
</comment>
<dbReference type="EMBL" id="JAAOIC020000019">
    <property type="protein sequence ID" value="KAG8041029.1"/>
    <property type="molecule type" value="Genomic_DNA"/>
</dbReference>
<keyword evidence="7" id="KW-0276">Fatty acid metabolism</keyword>
<evidence type="ECO:0000256" key="19">
    <source>
        <dbReference type="ARBA" id="ARBA00049552"/>
    </source>
</evidence>
<dbReference type="GO" id="GO:0050660">
    <property type="term" value="F:flavin adenine dinucleotide binding"/>
    <property type="evidence" value="ECO:0007669"/>
    <property type="project" value="InterPro"/>
</dbReference>
<dbReference type="PROSITE" id="PS00073">
    <property type="entry name" value="ACYL_COA_DH_2"/>
    <property type="match status" value="1"/>
</dbReference>
<evidence type="ECO:0000313" key="24">
    <source>
        <dbReference type="Proteomes" id="UP000729913"/>
    </source>
</evidence>
<comment type="cofactor">
    <cofactor evidence="1">
        <name>FAD</name>
        <dbReference type="ChEBI" id="CHEBI:57692"/>
    </cofactor>
</comment>
<evidence type="ECO:0000256" key="12">
    <source>
        <dbReference type="ARBA" id="ARBA00039850"/>
    </source>
</evidence>
<evidence type="ECO:0000256" key="13">
    <source>
        <dbReference type="ARBA" id="ARBA00041537"/>
    </source>
</evidence>
<name>A0A8J5VCN8_9HYME</name>
<dbReference type="FunFam" id="1.10.540.10:FF:000026">
    <property type="entry name" value="Acyl-CoA dehydrogenase medium chain"/>
    <property type="match status" value="1"/>
</dbReference>
<comment type="catalytic activity">
    <reaction evidence="19">
        <text>(2S)-2-methylbutanoyl-CoA + oxidized [electron-transfer flavoprotein] + H(+) = (2E)-2-methylbut-2-enoyl-CoA + reduced [electron-transfer flavoprotein]</text>
        <dbReference type="Rhea" id="RHEA:48256"/>
        <dbReference type="Rhea" id="RHEA-COMP:10685"/>
        <dbReference type="Rhea" id="RHEA-COMP:10686"/>
        <dbReference type="ChEBI" id="CHEBI:15378"/>
        <dbReference type="ChEBI" id="CHEBI:57337"/>
        <dbReference type="ChEBI" id="CHEBI:57692"/>
        <dbReference type="ChEBI" id="CHEBI:58307"/>
        <dbReference type="ChEBI" id="CHEBI:88166"/>
    </reaction>
    <physiologicalReaction direction="left-to-right" evidence="19">
        <dbReference type="Rhea" id="RHEA:48257"/>
    </physiologicalReaction>
</comment>
<gene>
    <name evidence="23" type="ORF">G9C98_002017</name>
</gene>
<comment type="catalytic activity">
    <reaction evidence="18">
        <text>butanoyl-CoA + oxidized [electron-transfer flavoprotein] + H(+) = (2E)-butenoyl-CoA + reduced [electron-transfer flavoprotein]</text>
        <dbReference type="Rhea" id="RHEA:24004"/>
        <dbReference type="Rhea" id="RHEA-COMP:10685"/>
        <dbReference type="Rhea" id="RHEA-COMP:10686"/>
        <dbReference type="ChEBI" id="CHEBI:15378"/>
        <dbReference type="ChEBI" id="CHEBI:57332"/>
        <dbReference type="ChEBI" id="CHEBI:57371"/>
        <dbReference type="ChEBI" id="CHEBI:57692"/>
        <dbReference type="ChEBI" id="CHEBI:58307"/>
    </reaction>
    <physiologicalReaction direction="left-to-right" evidence="18">
        <dbReference type="Rhea" id="RHEA:24005"/>
    </physiologicalReaction>
</comment>
<dbReference type="Pfam" id="PF00441">
    <property type="entry name" value="Acyl-CoA_dh_1"/>
    <property type="match status" value="1"/>
</dbReference>
<dbReference type="InterPro" id="IPR009075">
    <property type="entry name" value="AcylCo_DH/oxidase_C"/>
</dbReference>
<evidence type="ECO:0000259" key="21">
    <source>
        <dbReference type="Pfam" id="PF00441"/>
    </source>
</evidence>
<evidence type="ECO:0000256" key="3">
    <source>
        <dbReference type="ARBA" id="ARBA00009347"/>
    </source>
</evidence>
<proteinExistence type="inferred from homology"/>
<dbReference type="GO" id="GO:0005739">
    <property type="term" value="C:mitochondrion"/>
    <property type="evidence" value="ECO:0007669"/>
    <property type="project" value="TreeGrafter"/>
</dbReference>
<comment type="pathway">
    <text evidence="2">Lipid metabolism; mitochondrial fatty acid beta-oxidation.</text>
</comment>
<dbReference type="AlphaFoldDB" id="A0A8J5VCN8"/>
<comment type="similarity">
    <text evidence="3">Belongs to the acyl-CoA dehydrogenase family.</text>
</comment>
<comment type="subunit">
    <text evidence="4">Homotetramer.</text>
</comment>
<comment type="catalytic activity">
    <reaction evidence="15">
        <text>2-methylbutanoyl-CoA + oxidized [electron-transfer flavoprotein] + H(+) = (2E)-2-methylbut-2-enoyl-CoA + reduced [electron-transfer flavoprotein]</text>
        <dbReference type="Rhea" id="RHEA:43780"/>
        <dbReference type="Rhea" id="RHEA-COMP:10685"/>
        <dbReference type="Rhea" id="RHEA-COMP:10686"/>
        <dbReference type="ChEBI" id="CHEBI:15378"/>
        <dbReference type="ChEBI" id="CHEBI:57336"/>
        <dbReference type="ChEBI" id="CHEBI:57337"/>
        <dbReference type="ChEBI" id="CHEBI:57692"/>
        <dbReference type="ChEBI" id="CHEBI:58307"/>
        <dbReference type="EC" id="1.3.8.5"/>
    </reaction>
    <physiologicalReaction direction="left-to-right" evidence="15">
        <dbReference type="Rhea" id="RHEA:43781"/>
    </physiologicalReaction>
</comment>
<keyword evidence="6" id="KW-0274">FAD</keyword>
<dbReference type="PANTHER" id="PTHR43884">
    <property type="entry name" value="ACYL-COA DEHYDROGENASE"/>
    <property type="match status" value="1"/>
</dbReference>
<dbReference type="GO" id="GO:0003853">
    <property type="term" value="F:short-chain 2-methyl fatty acyl-CoA dehydrogenase activity"/>
    <property type="evidence" value="ECO:0007669"/>
    <property type="project" value="UniProtKB-EC"/>
</dbReference>
<protein>
    <recommendedName>
        <fullName evidence="12">Short/branched chain specific acyl-CoA dehydrogenase, mitochondrial</fullName>
        <ecNumber evidence="11">1.3.8.5</ecNumber>
    </recommendedName>
    <alternativeName>
        <fullName evidence="14">2-methyl branched chain acyl-CoA dehydrogenase</fullName>
    </alternativeName>
    <alternativeName>
        <fullName evidence="13">2-methylbutyryl-coenzyme A dehydrogenase</fullName>
    </alternativeName>
</protein>
<evidence type="ECO:0000256" key="9">
    <source>
        <dbReference type="ARBA" id="ARBA00023098"/>
    </source>
</evidence>
<sequence>MQPQKWIKKRKFHMTTSVLDHTRGPLTQFTEDEVMMKETVAKLAKEQIGPLVKKMEKEGKIDERVLKQLFDNGLMGLEIPSDYGGSSCNFMTTILAIEELAKVDGSPGSFCLTEPGAGSDAFSLKTEAKKDGDHYIINGTKMWISNSDLAGVFLVFANANPSDGYRGITTFFVDRSMPGVSVGKPEDKLGIKASGTCMVHFENVRVPVKNILGQFGHGYKYAAGFLNEGRIGIGAQMIGIAQGCLDATIPYTLERKQFGSDIFSFQSMQHQIAQVVTDLEAARLLVYNAARMVEAKQDFVKEAAMAKLVASETALKVTAKCIDFMGGVGFTTDFPQEKYFRDCKIGTIYEGTSNMQLSTIAKQIRKAYS</sequence>
<evidence type="ECO:0000256" key="11">
    <source>
        <dbReference type="ARBA" id="ARBA00039036"/>
    </source>
</evidence>
<reference evidence="23" key="2">
    <citation type="submission" date="2021-04" db="EMBL/GenBank/DDBJ databases">
        <title>Genome-wide patterns of bracovirus chromosomal integration into multiple host tissues during parasitism.</title>
        <authorList>
            <person name="Chebbi M.A.C."/>
        </authorList>
    </citation>
    <scope>NUCLEOTIDE SEQUENCE</scope>
    <source>
        <tissue evidence="23">Whole body</tissue>
    </source>
</reference>
<evidence type="ECO:0000256" key="5">
    <source>
        <dbReference type="ARBA" id="ARBA00022630"/>
    </source>
</evidence>
<dbReference type="PROSITE" id="PS00072">
    <property type="entry name" value="ACYL_COA_DH_1"/>
    <property type="match status" value="1"/>
</dbReference>
<feature type="domain" description="Acyl-CoA dehydrogenase/oxidase C-terminal" evidence="21">
    <location>
        <begin position="216"/>
        <end position="364"/>
    </location>
</feature>
<evidence type="ECO:0000256" key="10">
    <source>
        <dbReference type="ARBA" id="ARBA00037895"/>
    </source>
</evidence>
<keyword evidence="9" id="KW-0443">Lipid metabolism</keyword>
<dbReference type="InterPro" id="IPR006091">
    <property type="entry name" value="Acyl-CoA_Oxase/DH_mid-dom"/>
</dbReference>
<reference evidence="23" key="1">
    <citation type="submission" date="2020-03" db="EMBL/GenBank/DDBJ databases">
        <authorList>
            <person name="Chebbi M.A."/>
            <person name="Drezen J.M."/>
        </authorList>
    </citation>
    <scope>NUCLEOTIDE SEQUENCE</scope>
    <source>
        <tissue evidence="23">Whole body</tissue>
    </source>
</reference>
<evidence type="ECO:0000256" key="20">
    <source>
        <dbReference type="ARBA" id="ARBA00051903"/>
    </source>
</evidence>
<dbReference type="InterPro" id="IPR006089">
    <property type="entry name" value="Acyl-CoA_DH_CS"/>
</dbReference>
<evidence type="ECO:0000256" key="6">
    <source>
        <dbReference type="ARBA" id="ARBA00022827"/>
    </source>
</evidence>
<evidence type="ECO:0000259" key="22">
    <source>
        <dbReference type="Pfam" id="PF02770"/>
    </source>
</evidence>
<keyword evidence="5" id="KW-0285">Flavoprotein</keyword>
<keyword evidence="8" id="KW-0560">Oxidoreductase</keyword>
<comment type="catalytic activity">
    <reaction evidence="16">
        <text>valproyl-CoA + oxidized [electron-transfer flavoprotein] + H(+) = (2E)-2-propylpent-2-enoyl-CoA + reduced [electron-transfer flavoprotein]</text>
        <dbReference type="Rhea" id="RHEA:65344"/>
        <dbReference type="Rhea" id="RHEA-COMP:10685"/>
        <dbReference type="Rhea" id="RHEA-COMP:10686"/>
        <dbReference type="ChEBI" id="CHEBI:15378"/>
        <dbReference type="ChEBI" id="CHEBI:57692"/>
        <dbReference type="ChEBI" id="CHEBI:58307"/>
        <dbReference type="ChEBI" id="CHEBI:156457"/>
        <dbReference type="ChEBI" id="CHEBI:156458"/>
    </reaction>
    <physiologicalReaction direction="left-to-right" evidence="16">
        <dbReference type="Rhea" id="RHEA:65345"/>
    </physiologicalReaction>
</comment>
<accession>A0A8J5VCN8</accession>
<comment type="caution">
    <text evidence="23">The sequence shown here is derived from an EMBL/GenBank/DDBJ whole genome shotgun (WGS) entry which is preliminary data.</text>
</comment>
<dbReference type="OrthoDB" id="10262177at2759"/>
<comment type="catalytic activity">
    <reaction evidence="20">
        <text>2-methylpropanoyl-CoA + oxidized [electron-transfer flavoprotein] + H(+) = 2-methylpropenoyl-CoA + reduced [electron-transfer flavoprotein]</text>
        <dbReference type="Rhea" id="RHEA:44180"/>
        <dbReference type="Rhea" id="RHEA-COMP:10685"/>
        <dbReference type="Rhea" id="RHEA-COMP:10686"/>
        <dbReference type="ChEBI" id="CHEBI:15378"/>
        <dbReference type="ChEBI" id="CHEBI:57338"/>
        <dbReference type="ChEBI" id="CHEBI:57692"/>
        <dbReference type="ChEBI" id="CHEBI:58307"/>
        <dbReference type="ChEBI" id="CHEBI:62500"/>
    </reaction>
    <physiologicalReaction direction="left-to-right" evidence="20">
        <dbReference type="Rhea" id="RHEA:44181"/>
    </physiologicalReaction>
</comment>
<organism evidence="23 24">
    <name type="scientific">Cotesia typhae</name>
    <dbReference type="NCBI Taxonomy" id="2053667"/>
    <lineage>
        <taxon>Eukaryota</taxon>
        <taxon>Metazoa</taxon>
        <taxon>Ecdysozoa</taxon>
        <taxon>Arthropoda</taxon>
        <taxon>Hexapoda</taxon>
        <taxon>Insecta</taxon>
        <taxon>Pterygota</taxon>
        <taxon>Neoptera</taxon>
        <taxon>Endopterygota</taxon>
        <taxon>Hymenoptera</taxon>
        <taxon>Apocrita</taxon>
        <taxon>Ichneumonoidea</taxon>
        <taxon>Braconidae</taxon>
        <taxon>Microgastrinae</taxon>
        <taxon>Cotesia</taxon>
    </lineage>
</organism>